<name>A0ABV7KG49_9HYPH</name>
<sequence>MSLPDDYDLRSPVIAVVDLVALDTTAGLVRLLLGDDGFFFDVNGNQWYGSKLISTSEIDFSVNGTAPAVELTLSFIQDPDAEDLVAAVKQHGVAAVKGRPARFYIQYLESTGQFFRPVFAPQLLTTRTMMNLDYSFEGPQVRRLTLTVEGPFNLRSKPVGGRYNTSDHSRRLGLPPGTINPSLEWMPNNTFDDQPLFGL</sequence>
<dbReference type="RefSeq" id="WP_378225383.1">
    <property type="nucleotide sequence ID" value="NZ_JBHRTK010000032.1"/>
</dbReference>
<organism evidence="2 3">
    <name type="scientific">Aquamicrobium soli</name>
    <dbReference type="NCBI Taxonomy" id="1811518"/>
    <lineage>
        <taxon>Bacteria</taxon>
        <taxon>Pseudomonadati</taxon>
        <taxon>Pseudomonadota</taxon>
        <taxon>Alphaproteobacteria</taxon>
        <taxon>Hyphomicrobiales</taxon>
        <taxon>Phyllobacteriaceae</taxon>
        <taxon>Aquamicrobium</taxon>
    </lineage>
</organism>
<gene>
    <name evidence="2" type="ORF">ACFOHJ_23525</name>
</gene>
<evidence type="ECO:0000313" key="2">
    <source>
        <dbReference type="EMBL" id="MFC3209195.1"/>
    </source>
</evidence>
<dbReference type="EMBL" id="JBHRTK010000032">
    <property type="protein sequence ID" value="MFC3209195.1"/>
    <property type="molecule type" value="Genomic_DNA"/>
</dbReference>
<dbReference type="Proteomes" id="UP001595583">
    <property type="component" value="Unassembled WGS sequence"/>
</dbReference>
<accession>A0ABV7KG49</accession>
<protein>
    <submittedName>
        <fullName evidence="2">Uncharacterized protein</fullName>
    </submittedName>
</protein>
<reference evidence="3" key="1">
    <citation type="journal article" date="2019" name="Int. J. Syst. Evol. Microbiol.">
        <title>The Global Catalogue of Microorganisms (GCM) 10K type strain sequencing project: providing services to taxonomists for standard genome sequencing and annotation.</title>
        <authorList>
            <consortium name="The Broad Institute Genomics Platform"/>
            <consortium name="The Broad Institute Genome Sequencing Center for Infectious Disease"/>
            <person name="Wu L."/>
            <person name="Ma J."/>
        </authorList>
    </citation>
    <scope>NUCLEOTIDE SEQUENCE [LARGE SCALE GENOMIC DNA]</scope>
    <source>
        <strain evidence="3">KCTC 52165</strain>
    </source>
</reference>
<evidence type="ECO:0000313" key="3">
    <source>
        <dbReference type="Proteomes" id="UP001595583"/>
    </source>
</evidence>
<comment type="caution">
    <text evidence="2">The sequence shown here is derived from an EMBL/GenBank/DDBJ whole genome shotgun (WGS) entry which is preliminary data.</text>
</comment>
<keyword evidence="3" id="KW-1185">Reference proteome</keyword>
<proteinExistence type="predicted"/>
<evidence type="ECO:0000256" key="1">
    <source>
        <dbReference type="SAM" id="MobiDB-lite"/>
    </source>
</evidence>
<feature type="region of interest" description="Disordered" evidence="1">
    <location>
        <begin position="159"/>
        <end position="185"/>
    </location>
</feature>